<dbReference type="PANTHER" id="PTHR34861">
    <property type="match status" value="1"/>
</dbReference>
<dbReference type="EMBL" id="BAAAYR010000001">
    <property type="protein sequence ID" value="GAA3558219.1"/>
    <property type="molecule type" value="Genomic_DNA"/>
</dbReference>
<comment type="caution">
    <text evidence="2">The sequence shown here is derived from an EMBL/GenBank/DDBJ whole genome shotgun (WGS) entry which is preliminary data.</text>
</comment>
<protein>
    <submittedName>
        <fullName evidence="2">Cyclase family protein</fullName>
    </submittedName>
</protein>
<dbReference type="Proteomes" id="UP001500767">
    <property type="component" value="Unassembled WGS sequence"/>
</dbReference>
<sequence length="321" mass="34875">MPPPRTISELLGPDAPSNWGRWGDDDEVGSLNYLTPAEALRGAAAIRTGQSFTLQVPIGSPDVAADPVFPGRSSAVRTSVADEGHFLRGEIEEPADGHHWADDTIEMYLQGSTQYDALGHLWYDGKIWNGYDAATTIGSLEKASVAAIGRRGVVGHGVLIDMARHRGVPTLRPGDTFTHHDLLAAAAAQGTTISDRDVLVVRTGRMGEFYRSSLEDFYADFDEPGLTYSRELVEWFQRMEIPNLVTDLIANEATYHPGTRLELPLHCALMRNLGVAFTEVCWLDDLADACAADGRWTFLYTAAPLVVVGASGSPVNPVVIR</sequence>
<dbReference type="Pfam" id="PF04199">
    <property type="entry name" value="Cyclase"/>
    <property type="match status" value="1"/>
</dbReference>
<evidence type="ECO:0000256" key="1">
    <source>
        <dbReference type="SAM" id="MobiDB-lite"/>
    </source>
</evidence>
<dbReference type="InterPro" id="IPR007325">
    <property type="entry name" value="KFase/CYL"/>
</dbReference>
<name>A0ABP6X357_9ACTN</name>
<dbReference type="PANTHER" id="PTHR34861:SF10">
    <property type="entry name" value="CYCLASE"/>
    <property type="match status" value="1"/>
</dbReference>
<accession>A0ABP6X357</accession>
<reference evidence="3" key="1">
    <citation type="journal article" date="2019" name="Int. J. Syst. Evol. Microbiol.">
        <title>The Global Catalogue of Microorganisms (GCM) 10K type strain sequencing project: providing services to taxonomists for standard genome sequencing and annotation.</title>
        <authorList>
            <consortium name="The Broad Institute Genomics Platform"/>
            <consortium name="The Broad Institute Genome Sequencing Center for Infectious Disease"/>
            <person name="Wu L."/>
            <person name="Ma J."/>
        </authorList>
    </citation>
    <scope>NUCLEOTIDE SEQUENCE [LARGE SCALE GENOMIC DNA]</scope>
    <source>
        <strain evidence="3">JCM 16540</strain>
    </source>
</reference>
<keyword evidence="3" id="KW-1185">Reference proteome</keyword>
<evidence type="ECO:0000313" key="3">
    <source>
        <dbReference type="Proteomes" id="UP001500767"/>
    </source>
</evidence>
<gene>
    <name evidence="2" type="ORF">GCM10022197_11900</name>
</gene>
<proteinExistence type="predicted"/>
<feature type="region of interest" description="Disordered" evidence="1">
    <location>
        <begin position="1"/>
        <end position="20"/>
    </location>
</feature>
<evidence type="ECO:0000313" key="2">
    <source>
        <dbReference type="EMBL" id="GAA3558219.1"/>
    </source>
</evidence>
<organism evidence="2 3">
    <name type="scientific">Microlunatus spumicola</name>
    <dbReference type="NCBI Taxonomy" id="81499"/>
    <lineage>
        <taxon>Bacteria</taxon>
        <taxon>Bacillati</taxon>
        <taxon>Actinomycetota</taxon>
        <taxon>Actinomycetes</taxon>
        <taxon>Propionibacteriales</taxon>
        <taxon>Propionibacteriaceae</taxon>
        <taxon>Microlunatus</taxon>
    </lineage>
</organism>
<dbReference type="RefSeq" id="WP_204911805.1">
    <property type="nucleotide sequence ID" value="NZ_BAAAYR010000001.1"/>
</dbReference>
<dbReference type="InterPro" id="IPR037175">
    <property type="entry name" value="KFase_sf"/>
</dbReference>
<dbReference type="Gene3D" id="3.50.30.50">
    <property type="entry name" value="Putative cyclase"/>
    <property type="match status" value="1"/>
</dbReference>
<dbReference type="SUPFAM" id="SSF102198">
    <property type="entry name" value="Putative cyclase"/>
    <property type="match status" value="1"/>
</dbReference>